<gene>
    <name evidence="2" type="ORF">EKO22_03640</name>
</gene>
<sequence length="111" mass="12303">MLQAIYILLFAVLAILAFANLFRSLLSLGLASQRVIPQEPAWDGAMPSREPRQPTLHPELLDDRGRLINEPLLVMRQISVEDVRDRLDALYEASPESKGGDSEEPPTAPLA</sequence>
<feature type="region of interest" description="Disordered" evidence="1">
    <location>
        <begin position="91"/>
        <end position="111"/>
    </location>
</feature>
<protein>
    <submittedName>
        <fullName evidence="2">DUF2973 domain-containing protein</fullName>
    </submittedName>
</protein>
<dbReference type="AlphaFoldDB" id="A0AAT9JVZ8"/>
<evidence type="ECO:0000313" key="2">
    <source>
        <dbReference type="EMBL" id="QFZ91591.2"/>
    </source>
</evidence>
<name>A0AAT9JVZ8_SYNEL</name>
<reference evidence="2" key="1">
    <citation type="submission" date="2024-01" db="EMBL/GenBank/DDBJ databases">
        <title>Synechococcus elongatus PCC 11802, a close yet different native of Synechococcus elongatus PCC 11801.</title>
        <authorList>
            <person name="Jaiswal D."/>
            <person name="Sengupta A."/>
            <person name="Sengupta S."/>
            <person name="Pakrasi H.B."/>
            <person name="Wangikar P."/>
        </authorList>
    </citation>
    <scope>NUCLEOTIDE SEQUENCE</scope>
    <source>
        <strain evidence="2">PCC 11802</strain>
    </source>
</reference>
<dbReference type="Pfam" id="PF11189">
    <property type="entry name" value="DUF2973"/>
    <property type="match status" value="1"/>
</dbReference>
<dbReference type="EMBL" id="CP034671">
    <property type="protein sequence ID" value="QFZ91591.2"/>
    <property type="molecule type" value="Genomic_DNA"/>
</dbReference>
<organism evidence="2">
    <name type="scientific">Synechococcus elongatus PCC 11802</name>
    <dbReference type="NCBI Taxonomy" id="2283154"/>
    <lineage>
        <taxon>Bacteria</taxon>
        <taxon>Bacillati</taxon>
        <taxon>Cyanobacteriota</taxon>
        <taxon>Cyanophyceae</taxon>
        <taxon>Synechococcales</taxon>
        <taxon>Synechococcaceae</taxon>
        <taxon>Synechococcus</taxon>
    </lineage>
</organism>
<dbReference type="InterPro" id="IPR021355">
    <property type="entry name" value="Phage_Syn9_Gp224"/>
</dbReference>
<feature type="region of interest" description="Disordered" evidence="1">
    <location>
        <begin position="41"/>
        <end position="61"/>
    </location>
</feature>
<proteinExistence type="predicted"/>
<accession>A0AAT9JVZ8</accession>
<dbReference type="RefSeq" id="WP_208677781.1">
    <property type="nucleotide sequence ID" value="NZ_CP034671.2"/>
</dbReference>
<evidence type="ECO:0000256" key="1">
    <source>
        <dbReference type="SAM" id="MobiDB-lite"/>
    </source>
</evidence>